<dbReference type="SUPFAM" id="SSF51735">
    <property type="entry name" value="NAD(P)-binding Rossmann-fold domains"/>
    <property type="match status" value="1"/>
</dbReference>
<keyword evidence="4" id="KW-1185">Reference proteome</keyword>
<dbReference type="Proteomes" id="UP000675163">
    <property type="component" value="Unassembled WGS sequence"/>
</dbReference>
<keyword evidence="2 3" id="KW-0560">Oxidoreductase</keyword>
<evidence type="ECO:0000313" key="3">
    <source>
        <dbReference type="EMBL" id="MBP1327316.1"/>
    </source>
</evidence>
<evidence type="ECO:0000256" key="2">
    <source>
        <dbReference type="ARBA" id="ARBA00023002"/>
    </source>
</evidence>
<dbReference type="PRINTS" id="PR00081">
    <property type="entry name" value="GDHRDH"/>
</dbReference>
<dbReference type="GO" id="GO:0047044">
    <property type="term" value="F:androstan-3-alpha,17-beta-diol dehydrogenase (NAD+) activity"/>
    <property type="evidence" value="ECO:0007669"/>
    <property type="project" value="UniProtKB-EC"/>
</dbReference>
<protein>
    <submittedName>
        <fullName evidence="3">3alpha(Or 20beta)-hydroxysteroid dehydrogenase</fullName>
        <ecNumber evidence="3">1.1.1.53</ecNumber>
    </submittedName>
</protein>
<dbReference type="InterPro" id="IPR002347">
    <property type="entry name" value="SDR_fam"/>
</dbReference>
<dbReference type="PROSITE" id="PS00061">
    <property type="entry name" value="ADH_SHORT"/>
    <property type="match status" value="1"/>
</dbReference>
<dbReference type="AlphaFoldDB" id="A0A940T6T1"/>
<evidence type="ECO:0000313" key="4">
    <source>
        <dbReference type="Proteomes" id="UP000675163"/>
    </source>
</evidence>
<dbReference type="GO" id="GO:0032787">
    <property type="term" value="P:monocarboxylic acid metabolic process"/>
    <property type="evidence" value="ECO:0007669"/>
    <property type="project" value="UniProtKB-ARBA"/>
</dbReference>
<dbReference type="RefSeq" id="WP_209706089.1">
    <property type="nucleotide sequence ID" value="NZ_JAFIDA010000001.1"/>
</dbReference>
<dbReference type="InterPro" id="IPR036291">
    <property type="entry name" value="NAD(P)-bd_dom_sf"/>
</dbReference>
<dbReference type="FunFam" id="3.40.50.720:FF:000084">
    <property type="entry name" value="Short-chain dehydrogenase reductase"/>
    <property type="match status" value="1"/>
</dbReference>
<gene>
    <name evidence="3" type="ORF">JOF28_002548</name>
</gene>
<proteinExistence type="inferred from homology"/>
<name>A0A940T6T1_9MICO</name>
<dbReference type="InterPro" id="IPR050259">
    <property type="entry name" value="SDR"/>
</dbReference>
<sequence>MGRVEGKIALVTGGSQGLGEAIARALIEDGARVVVTGRNPENVDAAVVRLGENARGAILEVSDVAQWDDAVNYTLEQFGKIDILVNNAGIANFGHLADYTHEQWHAAIDTNLHGPFNGIKAVIPHMSEAGGGVILNVASIASQRAAQNLAGYVSSKFGLRGLTKQAAIDLAELNIRVNSINPGAFVTPLTEGLDQTQKHVPQKRMGQPWEMANLVLFLASDESPFITGSEFTIDGGETAGRVKH</sequence>
<dbReference type="NCBIfam" id="NF005559">
    <property type="entry name" value="PRK07231.1"/>
    <property type="match status" value="1"/>
</dbReference>
<dbReference type="PANTHER" id="PTHR42879:SF2">
    <property type="entry name" value="3-OXOACYL-[ACYL-CARRIER-PROTEIN] REDUCTASE FABG"/>
    <property type="match status" value="1"/>
</dbReference>
<dbReference type="Pfam" id="PF13561">
    <property type="entry name" value="adh_short_C2"/>
    <property type="match status" value="1"/>
</dbReference>
<accession>A0A940T6T1</accession>
<dbReference type="EC" id="1.1.1.53" evidence="3"/>
<dbReference type="InterPro" id="IPR020904">
    <property type="entry name" value="Sc_DH/Rdtase_CS"/>
</dbReference>
<organism evidence="3 4">
    <name type="scientific">Leucobacter exalbidus</name>
    <dbReference type="NCBI Taxonomy" id="662960"/>
    <lineage>
        <taxon>Bacteria</taxon>
        <taxon>Bacillati</taxon>
        <taxon>Actinomycetota</taxon>
        <taxon>Actinomycetes</taxon>
        <taxon>Micrococcales</taxon>
        <taxon>Microbacteriaceae</taxon>
        <taxon>Leucobacter</taxon>
    </lineage>
</organism>
<dbReference type="PANTHER" id="PTHR42879">
    <property type="entry name" value="3-OXOACYL-(ACYL-CARRIER-PROTEIN) REDUCTASE"/>
    <property type="match status" value="1"/>
</dbReference>
<evidence type="ECO:0000256" key="1">
    <source>
        <dbReference type="ARBA" id="ARBA00006484"/>
    </source>
</evidence>
<dbReference type="PRINTS" id="PR00080">
    <property type="entry name" value="SDRFAMILY"/>
</dbReference>
<reference evidence="3" key="1">
    <citation type="submission" date="2021-02" db="EMBL/GenBank/DDBJ databases">
        <title>Sequencing the genomes of 1000 actinobacteria strains.</title>
        <authorList>
            <person name="Klenk H.-P."/>
        </authorList>
    </citation>
    <scope>NUCLEOTIDE SEQUENCE</scope>
    <source>
        <strain evidence="3">DSM 22850</strain>
    </source>
</reference>
<comment type="similarity">
    <text evidence="1">Belongs to the short-chain dehydrogenases/reductases (SDR) family.</text>
</comment>
<dbReference type="Gene3D" id="3.40.50.720">
    <property type="entry name" value="NAD(P)-binding Rossmann-like Domain"/>
    <property type="match status" value="1"/>
</dbReference>
<dbReference type="EMBL" id="JAFIDA010000001">
    <property type="protein sequence ID" value="MBP1327316.1"/>
    <property type="molecule type" value="Genomic_DNA"/>
</dbReference>
<comment type="caution">
    <text evidence="3">The sequence shown here is derived from an EMBL/GenBank/DDBJ whole genome shotgun (WGS) entry which is preliminary data.</text>
</comment>